<dbReference type="InterPro" id="IPR026109">
    <property type="entry name" value="GKAP1"/>
</dbReference>
<evidence type="ECO:0000256" key="3">
    <source>
        <dbReference type="ARBA" id="ARBA00023034"/>
    </source>
</evidence>
<feature type="compositionally biased region" description="Low complexity" evidence="6">
    <location>
        <begin position="55"/>
        <end position="64"/>
    </location>
</feature>
<comment type="subcellular location">
    <subcellularLocation>
        <location evidence="1">Golgi apparatus</location>
    </subcellularLocation>
</comment>
<dbReference type="AlphaFoldDB" id="V9KDE7"/>
<feature type="compositionally biased region" description="Basic residues" evidence="6">
    <location>
        <begin position="186"/>
        <end position="196"/>
    </location>
</feature>
<dbReference type="GO" id="GO:0005794">
    <property type="term" value="C:Golgi apparatus"/>
    <property type="evidence" value="ECO:0007669"/>
    <property type="project" value="UniProtKB-SubCell"/>
</dbReference>
<feature type="region of interest" description="Disordered" evidence="6">
    <location>
        <begin position="22"/>
        <end position="142"/>
    </location>
</feature>
<dbReference type="GO" id="GO:0007165">
    <property type="term" value="P:signal transduction"/>
    <property type="evidence" value="ECO:0007669"/>
    <property type="project" value="InterPro"/>
</dbReference>
<dbReference type="EMBL" id="JW863438">
    <property type="protein sequence ID" value="AFO95955.1"/>
    <property type="molecule type" value="mRNA"/>
</dbReference>
<feature type="compositionally biased region" description="Low complexity" evidence="6">
    <location>
        <begin position="107"/>
        <end position="120"/>
    </location>
</feature>
<feature type="region of interest" description="Disordered" evidence="6">
    <location>
        <begin position="170"/>
        <end position="223"/>
    </location>
</feature>
<dbReference type="PRINTS" id="PR02083">
    <property type="entry name" value="GKINASEAP1"/>
</dbReference>
<keyword evidence="7" id="KW-0808">Transferase</keyword>
<evidence type="ECO:0000256" key="1">
    <source>
        <dbReference type="ARBA" id="ARBA00004555"/>
    </source>
</evidence>
<accession>V9KDE7</accession>
<keyword evidence="7" id="KW-0418">Kinase</keyword>
<sequence length="392" mass="43595">MAAAVGSASLGVSASRFALLRVEDDSSASDSDSSHKRRGANRPGKSGAPGGGGAAAKKNNNYSHSGGGGASGNNERKKEKRKKRKEQQQSEANQLRSLAFGKIPPKSHSGVNAGVNSGSSQPEPHSQRPAGAQGEKWQEWREKDEQLTTELYEADLQKALLISKLEYEEHKNLHDDPNNISLKSKGQSRKEKRKHLQGKDKPARVSLKDFQTDGSADQMNKKHEEPKSLLATVEEDGFFNKLEEDTNKILLMEKRKKLLNSNGLENNMSAQESQEAICNNVRTEHLKEKLEKKDTKILQLKQTIEQWEAKYKEVKARNAQLLKMLQEGEMKDKADILLQVDDLISIKNELTLQVTGLHAALEQEKSKVKQLQAELTKYQGGKKGKKMSESDH</sequence>
<protein>
    <submittedName>
        <fullName evidence="7">G kinase-anchoring protein 1-like protein</fullName>
    </submittedName>
</protein>
<feature type="coiled-coil region" evidence="5">
    <location>
        <begin position="283"/>
        <end position="381"/>
    </location>
</feature>
<feature type="compositionally biased region" description="Basic and acidic residues" evidence="6">
    <location>
        <begin position="197"/>
        <end position="211"/>
    </location>
</feature>
<dbReference type="PANTHER" id="PTHR14899">
    <property type="entry name" value="G KINASE ANCHORING PROTEIN 1"/>
    <property type="match status" value="1"/>
</dbReference>
<evidence type="ECO:0000256" key="6">
    <source>
        <dbReference type="SAM" id="MobiDB-lite"/>
    </source>
</evidence>
<reference evidence="7" key="1">
    <citation type="journal article" date="2014" name="Nature">
        <title>Elephant shark genome provides unique insights into gnathostome evolution.</title>
        <authorList>
            <consortium name="International Elephant Shark Genome Sequencing Consortium"/>
            <person name="Venkatesh B."/>
            <person name="Lee A.P."/>
            <person name="Ravi V."/>
            <person name="Maurya A.K."/>
            <person name="Lian M.M."/>
            <person name="Swann J.B."/>
            <person name="Ohta Y."/>
            <person name="Flajnik M.F."/>
            <person name="Sutoh Y."/>
            <person name="Kasahara M."/>
            <person name="Hoon S."/>
            <person name="Gangu V."/>
            <person name="Roy S.W."/>
            <person name="Irimia M."/>
            <person name="Korzh V."/>
            <person name="Kondrychyn I."/>
            <person name="Lim Z.W."/>
            <person name="Tay B.H."/>
            <person name="Tohari S."/>
            <person name="Kong K.W."/>
            <person name="Ho S."/>
            <person name="Lorente-Galdos B."/>
            <person name="Quilez J."/>
            <person name="Marques-Bonet T."/>
            <person name="Raney B.J."/>
            <person name="Ingham P.W."/>
            <person name="Tay A."/>
            <person name="Hillier L.W."/>
            <person name="Minx P."/>
            <person name="Boehm T."/>
            <person name="Wilson R.K."/>
            <person name="Brenner S."/>
            <person name="Warren W.C."/>
        </authorList>
    </citation>
    <scope>NUCLEOTIDE SEQUENCE</scope>
    <source>
        <tissue evidence="7">Muscle</tissue>
    </source>
</reference>
<evidence type="ECO:0000256" key="4">
    <source>
        <dbReference type="ARBA" id="ARBA00023054"/>
    </source>
</evidence>
<keyword evidence="4 5" id="KW-0175">Coiled coil</keyword>
<evidence type="ECO:0000313" key="7">
    <source>
        <dbReference type="EMBL" id="AFO95955.1"/>
    </source>
</evidence>
<dbReference type="PANTHER" id="PTHR14899:SF0">
    <property type="entry name" value="G KINASE-ANCHORING PROTEIN 1"/>
    <property type="match status" value="1"/>
</dbReference>
<name>V9KDE7_CALMI</name>
<keyword evidence="3" id="KW-0333">Golgi apparatus</keyword>
<organism evidence="7">
    <name type="scientific">Callorhinchus milii</name>
    <name type="common">Ghost shark</name>
    <dbReference type="NCBI Taxonomy" id="7868"/>
    <lineage>
        <taxon>Eukaryota</taxon>
        <taxon>Metazoa</taxon>
        <taxon>Chordata</taxon>
        <taxon>Craniata</taxon>
        <taxon>Vertebrata</taxon>
        <taxon>Chondrichthyes</taxon>
        <taxon>Holocephali</taxon>
        <taxon>Chimaeriformes</taxon>
        <taxon>Callorhinchidae</taxon>
        <taxon>Callorhinchus</taxon>
    </lineage>
</organism>
<proteinExistence type="evidence at transcript level"/>
<dbReference type="GO" id="GO:0016301">
    <property type="term" value="F:kinase activity"/>
    <property type="evidence" value="ECO:0007669"/>
    <property type="project" value="UniProtKB-KW"/>
</dbReference>
<comment type="similarity">
    <text evidence="2">Belongs to the GKAP1 family.</text>
</comment>
<evidence type="ECO:0000256" key="2">
    <source>
        <dbReference type="ARBA" id="ARBA00006662"/>
    </source>
</evidence>
<evidence type="ECO:0000256" key="5">
    <source>
        <dbReference type="SAM" id="Coils"/>
    </source>
</evidence>